<dbReference type="GO" id="GO:0005524">
    <property type="term" value="F:ATP binding"/>
    <property type="evidence" value="ECO:0007669"/>
    <property type="project" value="UniProtKB-KW"/>
</dbReference>
<sequence length="228" mass="24881">MLLLEHVDKSYIIPGRQHVPVLHIPYFQMSPQEKVALVGPSGSGKSTLLHMIAGILRPTSGTIRLLDKQLDSLSESELDRFRAKHIGYVFQSFNLLPGFTAMENVLAAMRFGQVIPPKLHKERAADMLDQVGLSHRLHHKSGQLSNGEQQRVSIARALVNNPALVLADEPTASLDYANAEQVAALLNEACRSHGAALLLCSHDLELAGTMDRTINIRELSQTAAGRAG</sequence>
<comment type="caution">
    <text evidence="5">The sequence shown here is derived from an EMBL/GenBank/DDBJ whole genome shotgun (WGS) entry which is preliminary data.</text>
</comment>
<organism evidence="5 6">
    <name type="scientific">Paenibacillus baimaensis</name>
    <dbReference type="NCBI Taxonomy" id="2982185"/>
    <lineage>
        <taxon>Bacteria</taxon>
        <taxon>Bacillati</taxon>
        <taxon>Bacillota</taxon>
        <taxon>Bacilli</taxon>
        <taxon>Bacillales</taxon>
        <taxon>Paenibacillaceae</taxon>
        <taxon>Paenibacillus</taxon>
    </lineage>
</organism>
<evidence type="ECO:0000259" key="4">
    <source>
        <dbReference type="PROSITE" id="PS50893"/>
    </source>
</evidence>
<dbReference type="CDD" id="cd03255">
    <property type="entry name" value="ABC_MJ0796_LolCDE_FtsE"/>
    <property type="match status" value="1"/>
</dbReference>
<dbReference type="PANTHER" id="PTHR24220">
    <property type="entry name" value="IMPORT ATP-BINDING PROTEIN"/>
    <property type="match status" value="1"/>
</dbReference>
<dbReference type="EMBL" id="JAOQIO010000124">
    <property type="protein sequence ID" value="MCU6797907.1"/>
    <property type="molecule type" value="Genomic_DNA"/>
</dbReference>
<keyword evidence="3 5" id="KW-0067">ATP-binding</keyword>
<dbReference type="InterPro" id="IPR015854">
    <property type="entry name" value="ABC_transpr_LolD-like"/>
</dbReference>
<dbReference type="InterPro" id="IPR017911">
    <property type="entry name" value="MacB-like_ATP-bd"/>
</dbReference>
<evidence type="ECO:0000313" key="6">
    <source>
        <dbReference type="Proteomes" id="UP001652445"/>
    </source>
</evidence>
<evidence type="ECO:0000256" key="1">
    <source>
        <dbReference type="ARBA" id="ARBA00022448"/>
    </source>
</evidence>
<accession>A0ABT2UVT0</accession>
<protein>
    <submittedName>
        <fullName evidence="5">ABC transporter ATP-binding protein</fullName>
    </submittedName>
</protein>
<dbReference type="SMART" id="SM00382">
    <property type="entry name" value="AAA"/>
    <property type="match status" value="1"/>
</dbReference>
<dbReference type="PROSITE" id="PS50893">
    <property type="entry name" value="ABC_TRANSPORTER_2"/>
    <property type="match status" value="1"/>
</dbReference>
<dbReference type="SUPFAM" id="SSF52540">
    <property type="entry name" value="P-loop containing nucleoside triphosphate hydrolases"/>
    <property type="match status" value="1"/>
</dbReference>
<dbReference type="PANTHER" id="PTHR24220:SF659">
    <property type="entry name" value="TRANSPORTER, PUTATIVE-RELATED"/>
    <property type="match status" value="1"/>
</dbReference>
<keyword evidence="1" id="KW-0813">Transport</keyword>
<dbReference type="Pfam" id="PF00005">
    <property type="entry name" value="ABC_tran"/>
    <property type="match status" value="1"/>
</dbReference>
<keyword evidence="2" id="KW-0547">Nucleotide-binding</keyword>
<feature type="domain" description="ABC transporter" evidence="4">
    <location>
        <begin position="2"/>
        <end position="226"/>
    </location>
</feature>
<dbReference type="InterPro" id="IPR003593">
    <property type="entry name" value="AAA+_ATPase"/>
</dbReference>
<proteinExistence type="predicted"/>
<dbReference type="RefSeq" id="WP_262688605.1">
    <property type="nucleotide sequence ID" value="NZ_JAOQIO010000124.1"/>
</dbReference>
<evidence type="ECO:0000256" key="3">
    <source>
        <dbReference type="ARBA" id="ARBA00022840"/>
    </source>
</evidence>
<dbReference type="InterPro" id="IPR027417">
    <property type="entry name" value="P-loop_NTPase"/>
</dbReference>
<evidence type="ECO:0000313" key="5">
    <source>
        <dbReference type="EMBL" id="MCU6797907.1"/>
    </source>
</evidence>
<evidence type="ECO:0000256" key="2">
    <source>
        <dbReference type="ARBA" id="ARBA00022741"/>
    </source>
</evidence>
<name>A0ABT2UVT0_9BACL</name>
<gene>
    <name evidence="5" type="ORF">OB236_37865</name>
</gene>
<dbReference type="InterPro" id="IPR003439">
    <property type="entry name" value="ABC_transporter-like_ATP-bd"/>
</dbReference>
<dbReference type="Gene3D" id="3.40.50.300">
    <property type="entry name" value="P-loop containing nucleotide triphosphate hydrolases"/>
    <property type="match status" value="1"/>
</dbReference>
<dbReference type="Proteomes" id="UP001652445">
    <property type="component" value="Unassembled WGS sequence"/>
</dbReference>
<keyword evidence="6" id="KW-1185">Reference proteome</keyword>
<reference evidence="5 6" key="1">
    <citation type="submission" date="2022-09" db="EMBL/GenBank/DDBJ databases">
        <authorList>
            <person name="Han X.L."/>
            <person name="Wang Q."/>
            <person name="Lu T."/>
        </authorList>
    </citation>
    <scope>NUCLEOTIDE SEQUENCE [LARGE SCALE GENOMIC DNA]</scope>
    <source>
        <strain evidence="5 6">WQ 127069</strain>
    </source>
</reference>